<dbReference type="AlphaFoldDB" id="A0A8X6XFB6"/>
<dbReference type="EMBL" id="BMAV01008742">
    <property type="protein sequence ID" value="GFY52565.1"/>
    <property type="molecule type" value="Genomic_DNA"/>
</dbReference>
<reference evidence="1" key="1">
    <citation type="submission" date="2020-08" db="EMBL/GenBank/DDBJ databases">
        <title>Multicomponent nature underlies the extraordinary mechanical properties of spider dragline silk.</title>
        <authorList>
            <person name="Kono N."/>
            <person name="Nakamura H."/>
            <person name="Mori M."/>
            <person name="Yoshida Y."/>
            <person name="Ohtoshi R."/>
            <person name="Malay A.D."/>
            <person name="Moran D.A.P."/>
            <person name="Tomita M."/>
            <person name="Numata K."/>
            <person name="Arakawa K."/>
        </authorList>
    </citation>
    <scope>NUCLEOTIDE SEQUENCE</scope>
</reference>
<accession>A0A8X6XFB6</accession>
<comment type="caution">
    <text evidence="1">The sequence shown here is derived from an EMBL/GenBank/DDBJ whole genome shotgun (WGS) entry which is preliminary data.</text>
</comment>
<keyword evidence="2" id="KW-1185">Reference proteome</keyword>
<name>A0A8X6XFB6_9ARAC</name>
<organism evidence="1 2">
    <name type="scientific">Trichonephila inaurata madagascariensis</name>
    <dbReference type="NCBI Taxonomy" id="2747483"/>
    <lineage>
        <taxon>Eukaryota</taxon>
        <taxon>Metazoa</taxon>
        <taxon>Ecdysozoa</taxon>
        <taxon>Arthropoda</taxon>
        <taxon>Chelicerata</taxon>
        <taxon>Arachnida</taxon>
        <taxon>Araneae</taxon>
        <taxon>Araneomorphae</taxon>
        <taxon>Entelegynae</taxon>
        <taxon>Araneoidea</taxon>
        <taxon>Nephilidae</taxon>
        <taxon>Trichonephila</taxon>
        <taxon>Trichonephila inaurata</taxon>
    </lineage>
</organism>
<dbReference type="Proteomes" id="UP000886998">
    <property type="component" value="Unassembled WGS sequence"/>
</dbReference>
<proteinExistence type="predicted"/>
<protein>
    <submittedName>
        <fullName evidence="1">Uncharacterized protein</fullName>
    </submittedName>
</protein>
<evidence type="ECO:0000313" key="2">
    <source>
        <dbReference type="Proteomes" id="UP000886998"/>
    </source>
</evidence>
<gene>
    <name evidence="1" type="ORF">TNIN_379851</name>
</gene>
<evidence type="ECO:0000313" key="1">
    <source>
        <dbReference type="EMBL" id="GFY52565.1"/>
    </source>
</evidence>
<sequence>MIHVRINGLATREEFIMDHGLDRAPRYENFLWMKVWFGDLFRKFALFSHCALHLQLSYNAHFSSTDRIRCKNGSLTSLLYRFTGLRNRRSCCSVRACCTDVSSFLTMIIVSKGRENVCGAIESSTSSCRTNDNDRTLIFQFS</sequence>